<keyword evidence="6" id="KW-0539">Nucleus</keyword>
<dbReference type="Pfam" id="PF00172">
    <property type="entry name" value="Zn_clus"/>
    <property type="match status" value="1"/>
</dbReference>
<keyword evidence="10" id="KW-1185">Reference proteome</keyword>
<dbReference type="GO" id="GO:0000981">
    <property type="term" value="F:DNA-binding transcription factor activity, RNA polymerase II-specific"/>
    <property type="evidence" value="ECO:0007669"/>
    <property type="project" value="InterPro"/>
</dbReference>
<organism evidence="9 10">
    <name type="scientific">Cryphonectria parasitica (strain ATCC 38755 / EP155)</name>
    <dbReference type="NCBI Taxonomy" id="660469"/>
    <lineage>
        <taxon>Eukaryota</taxon>
        <taxon>Fungi</taxon>
        <taxon>Dikarya</taxon>
        <taxon>Ascomycota</taxon>
        <taxon>Pezizomycotina</taxon>
        <taxon>Sordariomycetes</taxon>
        <taxon>Sordariomycetidae</taxon>
        <taxon>Diaporthales</taxon>
        <taxon>Cryphonectriaceae</taxon>
        <taxon>Cryphonectria-Endothia species complex</taxon>
        <taxon>Cryphonectria</taxon>
    </lineage>
</organism>
<dbReference type="EMBL" id="MU032346">
    <property type="protein sequence ID" value="KAF3767679.1"/>
    <property type="molecule type" value="Genomic_DNA"/>
</dbReference>
<proteinExistence type="predicted"/>
<evidence type="ECO:0000256" key="4">
    <source>
        <dbReference type="ARBA" id="ARBA00023125"/>
    </source>
</evidence>
<evidence type="ECO:0000313" key="10">
    <source>
        <dbReference type="Proteomes" id="UP000803844"/>
    </source>
</evidence>
<dbReference type="GO" id="GO:0000976">
    <property type="term" value="F:transcription cis-regulatory region binding"/>
    <property type="evidence" value="ECO:0007669"/>
    <property type="project" value="TreeGrafter"/>
</dbReference>
<keyword evidence="5" id="KW-0804">Transcription</keyword>
<dbReference type="InterPro" id="IPR001138">
    <property type="entry name" value="Zn2Cys6_DnaBD"/>
</dbReference>
<dbReference type="SMART" id="SM00066">
    <property type="entry name" value="GAL4"/>
    <property type="match status" value="1"/>
</dbReference>
<accession>A0A9P4Y656</accession>
<reference evidence="9" key="1">
    <citation type="journal article" date="2020" name="Phytopathology">
        <title>Genome sequence of the chestnut blight fungus Cryphonectria parasitica EP155: A fundamental resource for an archetypical invasive plant pathogen.</title>
        <authorList>
            <person name="Crouch J.A."/>
            <person name="Dawe A."/>
            <person name="Aerts A."/>
            <person name="Barry K."/>
            <person name="Churchill A.C.L."/>
            <person name="Grimwood J."/>
            <person name="Hillman B."/>
            <person name="Milgroom M.G."/>
            <person name="Pangilinan J."/>
            <person name="Smith M."/>
            <person name="Salamov A."/>
            <person name="Schmutz J."/>
            <person name="Yadav J."/>
            <person name="Grigoriev I.V."/>
            <person name="Nuss D."/>
        </authorList>
    </citation>
    <scope>NUCLEOTIDE SEQUENCE</scope>
    <source>
        <strain evidence="9">EP155</strain>
    </source>
</reference>
<dbReference type="RefSeq" id="XP_040778640.1">
    <property type="nucleotide sequence ID" value="XM_040924124.1"/>
</dbReference>
<keyword evidence="4" id="KW-0238">DNA-binding</keyword>
<evidence type="ECO:0000256" key="6">
    <source>
        <dbReference type="ARBA" id="ARBA00023242"/>
    </source>
</evidence>
<comment type="caution">
    <text evidence="9">The sequence shown here is derived from an EMBL/GenBank/DDBJ whole genome shotgun (WGS) entry which is preliminary data.</text>
</comment>
<dbReference type="GO" id="GO:0045944">
    <property type="term" value="P:positive regulation of transcription by RNA polymerase II"/>
    <property type="evidence" value="ECO:0007669"/>
    <property type="project" value="TreeGrafter"/>
</dbReference>
<dbReference type="PROSITE" id="PS00463">
    <property type="entry name" value="ZN2_CY6_FUNGAL_1"/>
    <property type="match status" value="1"/>
</dbReference>
<dbReference type="SUPFAM" id="SSF57701">
    <property type="entry name" value="Zn2/Cys6 DNA-binding domain"/>
    <property type="match status" value="1"/>
</dbReference>
<dbReference type="GO" id="GO:0005634">
    <property type="term" value="C:nucleus"/>
    <property type="evidence" value="ECO:0007669"/>
    <property type="project" value="UniProtKB-SubCell"/>
</dbReference>
<dbReference type="PROSITE" id="PS50048">
    <property type="entry name" value="ZN2_CY6_FUNGAL_2"/>
    <property type="match status" value="1"/>
</dbReference>
<dbReference type="OrthoDB" id="5391043at2759"/>
<dbReference type="Gene3D" id="4.10.240.10">
    <property type="entry name" value="Zn(2)-C6 fungal-type DNA-binding domain"/>
    <property type="match status" value="1"/>
</dbReference>
<evidence type="ECO:0000256" key="7">
    <source>
        <dbReference type="SAM" id="MobiDB-lite"/>
    </source>
</evidence>
<feature type="region of interest" description="Disordered" evidence="7">
    <location>
        <begin position="600"/>
        <end position="620"/>
    </location>
</feature>
<dbReference type="PANTHER" id="PTHR37534:SF23">
    <property type="entry name" value="ZN(II)2CYS6 TRANSCRIPTION FACTOR (EUROFUNG)"/>
    <property type="match status" value="1"/>
</dbReference>
<dbReference type="Pfam" id="PF11951">
    <property type="entry name" value="Fungal_trans_2"/>
    <property type="match status" value="1"/>
</dbReference>
<keyword evidence="2" id="KW-0862">Zinc</keyword>
<evidence type="ECO:0000313" key="9">
    <source>
        <dbReference type="EMBL" id="KAF3767679.1"/>
    </source>
</evidence>
<evidence type="ECO:0000256" key="5">
    <source>
        <dbReference type="ARBA" id="ARBA00023163"/>
    </source>
</evidence>
<dbReference type="PANTHER" id="PTHR37534">
    <property type="entry name" value="TRANSCRIPTIONAL ACTIVATOR PROTEIN UGA3"/>
    <property type="match status" value="1"/>
</dbReference>
<dbReference type="AlphaFoldDB" id="A0A9P4Y656"/>
<keyword evidence="3" id="KW-0805">Transcription regulation</keyword>
<sequence length="882" mass="99010">MLNKENSPPKKPNIRKRTKTGCLTCRKRRIKCDEGKPICNNCIKSKRQCEGYNQRVVFKSPMGAIPGSHFGPLPYHHHHDPTEALVNAQLTASQGKTSSSAQGPLPIIAPKPPNLEYGNPAHYPYIHGHPGLHRANSTASLGLGVHQSQYVMGAIPTETYYAQSGLEMTASPTRTSQPALFDLQQMPTPQQQPPNGFTLPERRHTSHSIIGRPAPMLHQMTLNPPIAQSYSATGLEPSEEAGSWVFDEGDLSLDSEDDEILANNHLTSLDANDIGSIMTNDLDRSLDPYGTQVRSFHALAHENVLVNYMPSLSDTPLNDAKTRDIFWYFVNITAPAINPYERNPSRPFSGEPIPRSSQHIWTYVFPLQSFHHPALLQAILALGSLQMAELAGGAPTAPWVHSSRCISRIAKIYQSAERRAQPSTLAATLLLAFFEVWTSNHDKWCTHMMGARQIIRETPFRQMSRQIWTIHRQRYQQWADHPSHELAEVDLDLLRTLTGKQVYFAEGAGCSWQPNMRSCTALDLENYEHLADLYWWFCKMDVYQAMLGGSKLFMEYELWTQCPPRAPMNRINQIFGTFDHLVLLLGRVANYAATDLPRKHRARARERGGANTSPKGPNSPPMFAGMFPGRGSIQLPRGLSPPRDSFVSAAEQAWEDLDLESSTQKATEEWTAILAAFNLFKQSLGADFQALSEDVQPARESPFGPTCTYRTYSIAGIWMNFYMGLVVLHRSHPSMPPFAMIAAHMCAKQTEPFSNEIGRIVAGITEDWTAETMFRDRLQRQWAIRRLHDITRMTGWKTGKQIANGCEGAWRKAAAMGVTPPYEPEAESAALRHGYTTRRIDERIQEIGDGQSRPVLKRKDRAHVAFGLLSVDEDLERLSLED</sequence>
<dbReference type="Proteomes" id="UP000803844">
    <property type="component" value="Unassembled WGS sequence"/>
</dbReference>
<evidence type="ECO:0000256" key="1">
    <source>
        <dbReference type="ARBA" id="ARBA00004123"/>
    </source>
</evidence>
<name>A0A9P4Y656_CRYP1</name>
<evidence type="ECO:0000259" key="8">
    <source>
        <dbReference type="PROSITE" id="PS50048"/>
    </source>
</evidence>
<dbReference type="InterPro" id="IPR036864">
    <property type="entry name" value="Zn2-C6_fun-type_DNA-bd_sf"/>
</dbReference>
<gene>
    <name evidence="9" type="ORF">M406DRAFT_39996</name>
</gene>
<dbReference type="GO" id="GO:0008270">
    <property type="term" value="F:zinc ion binding"/>
    <property type="evidence" value="ECO:0007669"/>
    <property type="project" value="InterPro"/>
</dbReference>
<dbReference type="InterPro" id="IPR021858">
    <property type="entry name" value="Fun_TF"/>
</dbReference>
<dbReference type="GeneID" id="63841253"/>
<comment type="subcellular location">
    <subcellularLocation>
        <location evidence="1">Nucleus</location>
    </subcellularLocation>
</comment>
<evidence type="ECO:0000256" key="2">
    <source>
        <dbReference type="ARBA" id="ARBA00022833"/>
    </source>
</evidence>
<evidence type="ECO:0000256" key="3">
    <source>
        <dbReference type="ARBA" id="ARBA00023015"/>
    </source>
</evidence>
<dbReference type="CDD" id="cd00067">
    <property type="entry name" value="GAL4"/>
    <property type="match status" value="1"/>
</dbReference>
<feature type="domain" description="Zn(2)-C6 fungal-type" evidence="8">
    <location>
        <begin position="21"/>
        <end position="49"/>
    </location>
</feature>
<protein>
    <recommendedName>
        <fullName evidence="8">Zn(2)-C6 fungal-type domain-containing protein</fullName>
    </recommendedName>
</protein>